<protein>
    <submittedName>
        <fullName evidence="4">NADH:flavin oxidoreductase</fullName>
    </submittedName>
</protein>
<dbReference type="InterPro" id="IPR001155">
    <property type="entry name" value="OxRdtase_FMN_N"/>
</dbReference>
<dbReference type="GO" id="GO:0016491">
    <property type="term" value="F:oxidoreductase activity"/>
    <property type="evidence" value="ECO:0007669"/>
    <property type="project" value="UniProtKB-KW"/>
</dbReference>
<dbReference type="PANTHER" id="PTHR43656">
    <property type="entry name" value="BINDING OXIDOREDUCTASE, PUTATIVE (AFU_ORTHOLOGUE AFUA_2G08260)-RELATED"/>
    <property type="match status" value="1"/>
</dbReference>
<evidence type="ECO:0000313" key="5">
    <source>
        <dbReference type="Proteomes" id="UP000598633"/>
    </source>
</evidence>
<organism evidence="4 5">
    <name type="scientific">Candidatus Sulfomarinibacter kjeldsenii</name>
    <dbReference type="NCBI Taxonomy" id="2885994"/>
    <lineage>
        <taxon>Bacteria</taxon>
        <taxon>Pseudomonadati</taxon>
        <taxon>Acidobacteriota</taxon>
        <taxon>Thermoanaerobaculia</taxon>
        <taxon>Thermoanaerobaculales</taxon>
        <taxon>Candidatus Sulfomarinibacteraceae</taxon>
        <taxon>Candidatus Sulfomarinibacter</taxon>
    </lineage>
</organism>
<dbReference type="GO" id="GO:0010181">
    <property type="term" value="F:FMN binding"/>
    <property type="evidence" value="ECO:0007669"/>
    <property type="project" value="InterPro"/>
</dbReference>
<comment type="caution">
    <text evidence="4">The sequence shown here is derived from an EMBL/GenBank/DDBJ whole genome shotgun (WGS) entry which is preliminary data.</text>
</comment>
<evidence type="ECO:0000256" key="1">
    <source>
        <dbReference type="ARBA" id="ARBA00022630"/>
    </source>
</evidence>
<dbReference type="SUPFAM" id="SSF51395">
    <property type="entry name" value="FMN-linked oxidoreductases"/>
    <property type="match status" value="1"/>
</dbReference>
<evidence type="ECO:0000313" key="4">
    <source>
        <dbReference type="EMBL" id="MBD3870622.1"/>
    </source>
</evidence>
<sequence>MAEIFESTNLSGIELANRLVRSATWEGLATSDGAVTPALLRIHEDLAEGGVGLIISSYLYIQAVGKQSPGQIGVYSDDLISGLAELARAVSDRNGKIVGQIVHCGGQADRGHTGGLRPVAPSAIESPGYSVTPRKLTIDEIRKIIDDFAAAARRLQKASFDGVQLHGAHGYLLAQFLSPLRNQRTDEYGGSVENRARFSLEVYRAVRSAVGADFPIMIKLNANDFLDGSTTEEDSCYLAAALAAEGIDAIEVSGGTPGSGKLGAARPNIKKPTDEAYFLPQAEAIRRAAPSIPLMLVGGMRSPEVMEEILAAGTADYFSMSRPLIREPGLPRRWESGDRSRAACISCLGCFGPARKGEGISCVQAAGPP</sequence>
<dbReference type="Proteomes" id="UP000598633">
    <property type="component" value="Unassembled WGS sequence"/>
</dbReference>
<dbReference type="PANTHER" id="PTHR43656:SF2">
    <property type="entry name" value="BINDING OXIDOREDUCTASE, PUTATIVE (AFU_ORTHOLOGUE AFUA_2G08260)-RELATED"/>
    <property type="match status" value="1"/>
</dbReference>
<keyword evidence="1" id="KW-0285">Flavoprotein</keyword>
<dbReference type="CDD" id="cd02803">
    <property type="entry name" value="OYE_like_FMN_family"/>
    <property type="match status" value="1"/>
</dbReference>
<feature type="domain" description="NADH:flavin oxidoreductase/NADH oxidase N-terminal" evidence="3">
    <location>
        <begin position="4"/>
        <end position="337"/>
    </location>
</feature>
<dbReference type="Gene3D" id="3.20.20.70">
    <property type="entry name" value="Aldolase class I"/>
    <property type="match status" value="1"/>
</dbReference>
<evidence type="ECO:0000256" key="2">
    <source>
        <dbReference type="ARBA" id="ARBA00023002"/>
    </source>
</evidence>
<keyword evidence="2" id="KW-0560">Oxidoreductase</keyword>
<gene>
    <name evidence="4" type="ORF">IFJ97_04610</name>
</gene>
<name>A0A8J6Y5I1_9BACT</name>
<evidence type="ECO:0000259" key="3">
    <source>
        <dbReference type="Pfam" id="PF00724"/>
    </source>
</evidence>
<dbReference type="AlphaFoldDB" id="A0A8J6Y5I1"/>
<reference evidence="4 5" key="1">
    <citation type="submission" date="2020-08" db="EMBL/GenBank/DDBJ databases">
        <title>Acidobacteriota in marine sediments use diverse sulfur dissimilation pathways.</title>
        <authorList>
            <person name="Wasmund K."/>
        </authorList>
    </citation>
    <scope>NUCLEOTIDE SEQUENCE [LARGE SCALE GENOMIC DNA]</scope>
    <source>
        <strain evidence="4">MAG AM3-A</strain>
    </source>
</reference>
<dbReference type="InterPro" id="IPR051799">
    <property type="entry name" value="NADH_flavin_oxidoreductase"/>
</dbReference>
<accession>A0A8J6Y5I1</accession>
<dbReference type="Pfam" id="PF00724">
    <property type="entry name" value="Oxidored_FMN"/>
    <property type="match status" value="1"/>
</dbReference>
<dbReference type="EMBL" id="JACXWA010000072">
    <property type="protein sequence ID" value="MBD3870622.1"/>
    <property type="molecule type" value="Genomic_DNA"/>
</dbReference>
<dbReference type="InterPro" id="IPR013785">
    <property type="entry name" value="Aldolase_TIM"/>
</dbReference>
<proteinExistence type="predicted"/>